<reference evidence="2" key="1">
    <citation type="submission" date="2017-04" db="EMBL/GenBank/DDBJ databases">
        <title>Unveiling RNA virosphere associated with marine microorganisms.</title>
        <authorList>
            <person name="Urayama S."/>
            <person name="Takaki Y."/>
            <person name="Nishi S."/>
            <person name="Yoshida Y."/>
            <person name="Deguchi S."/>
            <person name="Takai K."/>
            <person name="Nunoura T."/>
        </authorList>
    </citation>
    <scope>NUCLEOTIDE SEQUENCE</scope>
</reference>
<dbReference type="AlphaFoldDB" id="A0A2V0RB20"/>
<keyword evidence="1" id="KW-0472">Membrane</keyword>
<feature type="transmembrane region" description="Helical" evidence="1">
    <location>
        <begin position="95"/>
        <end position="116"/>
    </location>
</feature>
<accession>A0A2V0RB20</accession>
<keyword evidence="1" id="KW-1133">Transmembrane helix</keyword>
<comment type="caution">
    <text evidence="2">The sequence shown here is derived from an EMBL/GenBank/DDBJ whole genome shotgun (WGS) entry which is preliminary data.</text>
</comment>
<sequence length="178" mass="19643">MLGDQHINGDVILSDTGDDDDIESLGTEEEQWNQIMVLLKDVRTQCLKQATINRSLSNWLRQINNGVSIPMIILAYVNSVLIAGALNDSMSPGTLSILTCVISMVAGILQSVVTFMKVPDRLAAASQLYVKFNALAHSLNITLDLPYNLRQVTPSKYTLEVTDQFNQLMAAGEVPRYE</sequence>
<name>A0A2V0RB20_9ZZZZ</name>
<organism evidence="2">
    <name type="scientific">viral metagenome</name>
    <dbReference type="NCBI Taxonomy" id="1070528"/>
    <lineage>
        <taxon>unclassified sequences</taxon>
        <taxon>metagenomes</taxon>
        <taxon>organismal metagenomes</taxon>
    </lineage>
</organism>
<evidence type="ECO:0000256" key="1">
    <source>
        <dbReference type="SAM" id="Phobius"/>
    </source>
</evidence>
<protein>
    <submittedName>
        <fullName evidence="2">VP11</fullName>
    </submittedName>
</protein>
<keyword evidence="1" id="KW-0812">Transmembrane</keyword>
<evidence type="ECO:0000313" key="2">
    <source>
        <dbReference type="EMBL" id="GBH22307.1"/>
    </source>
</evidence>
<feature type="transmembrane region" description="Helical" evidence="1">
    <location>
        <begin position="63"/>
        <end position="83"/>
    </location>
</feature>
<proteinExistence type="predicted"/>
<dbReference type="EMBL" id="BDQB01000195">
    <property type="protein sequence ID" value="GBH22307.1"/>
    <property type="molecule type" value="Genomic_RNA"/>
</dbReference>